<name>A0A2G4U6X5_YERBE</name>
<accession>A0A2G4U6X5</accession>
<dbReference type="RefSeq" id="WP_099460401.1">
    <property type="nucleotide sequence ID" value="NZ_PEHN01000002.1"/>
</dbReference>
<dbReference type="EMBL" id="PEHN01000002">
    <property type="protein sequence ID" value="PHZ28980.1"/>
    <property type="molecule type" value="Genomic_DNA"/>
</dbReference>
<feature type="region of interest" description="Disordered" evidence="2">
    <location>
        <begin position="136"/>
        <end position="164"/>
    </location>
</feature>
<reference evidence="4 5" key="1">
    <citation type="submission" date="2017-10" db="EMBL/GenBank/DDBJ databases">
        <authorList>
            <person name="Banno H."/>
            <person name="Chua N.-H."/>
        </authorList>
    </citation>
    <scope>NUCLEOTIDE SEQUENCE [LARGE SCALE GENOMIC DNA]</scope>
    <source>
        <strain evidence="4 5">SCPM-O-B-7607</strain>
    </source>
</reference>
<sequence>MSLLNSIQPGPSSLPSNSFKYHIPHRLAPCAKAISILLLILSNNAAWASVDIGKKESEQLAQMRKMARHYTHLENEANQERLHPNQSQKEKLEYLQKQIHQQREQLNKMHPKWEEKINKEQKQKYWDQYDQEQAVQEKTTKTKKPLPTKVPVKTGNAPQATKPKLPAPKITAKAKPVAKPVVKPVAKPAPMIGDNPQIGSYIANQIAAQQMFTTDDLQYRQREALYIDPISSKKKTTNMWLNSSSATNHFHSGDKQLHTKSSRYTIQLGGPLSKWSSGGNDQGLLGITAGLGRAKSSSYSASSITLSLGSVEGYNLGLYNIWYANNKTKLGPYVGLLTQYSFFKNQIKMPGDQVATNYRSYLLTNTLESGYTIQLIEKEKVRFSIQPNMKVSSQRASGLTHQESTGTQITIKENSSIATKLGVRTALEFDVDTSSAKKLQVSPSFEANWKHNRTSEGVWLNHTHVTPQGYRHIAELKLGIESKISNNLQLWANVGQQFGQHKYAETQAIIGGNYHF</sequence>
<evidence type="ECO:0000256" key="1">
    <source>
        <dbReference type="SAM" id="Coils"/>
    </source>
</evidence>
<dbReference type="PANTHER" id="PTHR35037:SF3">
    <property type="entry name" value="C-TERMINAL REGION OF AIDA-LIKE PROTEIN"/>
    <property type="match status" value="1"/>
</dbReference>
<dbReference type="Pfam" id="PF03797">
    <property type="entry name" value="Autotransporter"/>
    <property type="match status" value="1"/>
</dbReference>
<evidence type="ECO:0000256" key="2">
    <source>
        <dbReference type="SAM" id="MobiDB-lite"/>
    </source>
</evidence>
<proteinExistence type="predicted"/>
<protein>
    <submittedName>
        <fullName evidence="4">Pertactin family virulence factor/autotransporter</fullName>
    </submittedName>
</protein>
<dbReference type="SUPFAM" id="SSF103515">
    <property type="entry name" value="Autotransporter"/>
    <property type="match status" value="1"/>
</dbReference>
<dbReference type="InterPro" id="IPR005546">
    <property type="entry name" value="Autotransporte_beta"/>
</dbReference>
<dbReference type="PROSITE" id="PS51208">
    <property type="entry name" value="AUTOTRANSPORTER"/>
    <property type="match status" value="1"/>
</dbReference>
<comment type="caution">
    <text evidence="4">The sequence shown here is derived from an EMBL/GenBank/DDBJ whole genome shotgun (WGS) entry which is preliminary data.</text>
</comment>
<organism evidence="4 5">
    <name type="scientific">Yersinia bercovieri</name>
    <dbReference type="NCBI Taxonomy" id="634"/>
    <lineage>
        <taxon>Bacteria</taxon>
        <taxon>Pseudomonadati</taxon>
        <taxon>Pseudomonadota</taxon>
        <taxon>Gammaproteobacteria</taxon>
        <taxon>Enterobacterales</taxon>
        <taxon>Yersiniaceae</taxon>
        <taxon>Yersinia</taxon>
    </lineage>
</organism>
<keyword evidence="1" id="KW-0175">Coiled coil</keyword>
<dbReference type="SMART" id="SM00869">
    <property type="entry name" value="Autotransporter"/>
    <property type="match status" value="1"/>
</dbReference>
<feature type="compositionally biased region" description="Low complexity" evidence="2">
    <location>
        <begin position="147"/>
        <end position="164"/>
    </location>
</feature>
<evidence type="ECO:0000313" key="5">
    <source>
        <dbReference type="Proteomes" id="UP000229378"/>
    </source>
</evidence>
<feature type="coiled-coil region" evidence="1">
    <location>
        <begin position="85"/>
        <end position="123"/>
    </location>
</feature>
<dbReference type="InterPro" id="IPR051551">
    <property type="entry name" value="Autotransporter_adhesion"/>
</dbReference>
<dbReference type="InterPro" id="IPR036709">
    <property type="entry name" value="Autotransporte_beta_dom_sf"/>
</dbReference>
<evidence type="ECO:0000259" key="3">
    <source>
        <dbReference type="PROSITE" id="PS51208"/>
    </source>
</evidence>
<dbReference type="InterPro" id="IPR006315">
    <property type="entry name" value="OM_autotransptr_brl_dom"/>
</dbReference>
<evidence type="ECO:0000313" key="4">
    <source>
        <dbReference type="EMBL" id="PHZ28980.1"/>
    </source>
</evidence>
<dbReference type="NCBIfam" id="TIGR01414">
    <property type="entry name" value="autotrans_barl"/>
    <property type="match status" value="1"/>
</dbReference>
<dbReference type="Proteomes" id="UP000229378">
    <property type="component" value="Unassembled WGS sequence"/>
</dbReference>
<gene>
    <name evidence="4" type="ORF">CS533_03040</name>
</gene>
<dbReference type="Gene3D" id="2.40.128.130">
    <property type="entry name" value="Autotransporter beta-domain"/>
    <property type="match status" value="1"/>
</dbReference>
<dbReference type="GO" id="GO:0019867">
    <property type="term" value="C:outer membrane"/>
    <property type="evidence" value="ECO:0007669"/>
    <property type="project" value="InterPro"/>
</dbReference>
<dbReference type="PANTHER" id="PTHR35037">
    <property type="entry name" value="C-TERMINAL REGION OF AIDA-LIKE PROTEIN"/>
    <property type="match status" value="1"/>
</dbReference>
<feature type="domain" description="Autotransporter" evidence="3">
    <location>
        <begin position="232"/>
        <end position="516"/>
    </location>
</feature>
<dbReference type="AlphaFoldDB" id="A0A2G4U6X5"/>